<protein>
    <submittedName>
        <fullName evidence="2">Uncharacterized protein</fullName>
    </submittedName>
</protein>
<accession>A0A7C9A9D6</accession>
<reference evidence="2" key="1">
    <citation type="journal article" date="2013" name="J. Plant Res.">
        <title>Effect of fungi and light on seed germination of three Opuntia species from semiarid lands of central Mexico.</title>
        <authorList>
            <person name="Delgado-Sanchez P."/>
            <person name="Jimenez-Bremont J.F."/>
            <person name="Guerrero-Gonzalez Mde L."/>
            <person name="Flores J."/>
        </authorList>
    </citation>
    <scope>NUCLEOTIDE SEQUENCE</scope>
    <source>
        <tissue evidence="2">Cladode</tissue>
    </source>
</reference>
<feature type="compositionally biased region" description="Low complexity" evidence="1">
    <location>
        <begin position="103"/>
        <end position="114"/>
    </location>
</feature>
<sequence length="114" mass="13350">MNRCIQSNQFLEFRRIYTDLPNSPKNGRSCHSIQSIAQFDNEVSDQQAFQNEYALAMLTERESKSKNNQKQKFQRYSEIRAKSSSSYLSRKKSVERNESAEKTMMMMTTTTTID</sequence>
<proteinExistence type="predicted"/>
<evidence type="ECO:0000313" key="2">
    <source>
        <dbReference type="EMBL" id="MBA4660175.1"/>
    </source>
</evidence>
<reference evidence="2" key="2">
    <citation type="submission" date="2020-07" db="EMBL/GenBank/DDBJ databases">
        <authorList>
            <person name="Vera ALvarez R."/>
            <person name="Arias-Moreno D.M."/>
            <person name="Jimenez-Jacinto V."/>
            <person name="Jimenez-Bremont J.F."/>
            <person name="Swaminathan K."/>
            <person name="Moose S.P."/>
            <person name="Guerrero-Gonzalez M.L."/>
            <person name="Marino-Ramirez L."/>
            <person name="Landsman D."/>
            <person name="Rodriguez-Kessler M."/>
            <person name="Delgado-Sanchez P."/>
        </authorList>
    </citation>
    <scope>NUCLEOTIDE SEQUENCE</scope>
    <source>
        <tissue evidence="2">Cladode</tissue>
    </source>
</reference>
<feature type="compositionally biased region" description="Basic and acidic residues" evidence="1">
    <location>
        <begin position="92"/>
        <end position="101"/>
    </location>
</feature>
<dbReference type="AlphaFoldDB" id="A0A7C9A9D6"/>
<organism evidence="2">
    <name type="scientific">Opuntia streptacantha</name>
    <name type="common">Prickly pear cactus</name>
    <name type="synonym">Opuntia cardona</name>
    <dbReference type="NCBI Taxonomy" id="393608"/>
    <lineage>
        <taxon>Eukaryota</taxon>
        <taxon>Viridiplantae</taxon>
        <taxon>Streptophyta</taxon>
        <taxon>Embryophyta</taxon>
        <taxon>Tracheophyta</taxon>
        <taxon>Spermatophyta</taxon>
        <taxon>Magnoliopsida</taxon>
        <taxon>eudicotyledons</taxon>
        <taxon>Gunneridae</taxon>
        <taxon>Pentapetalae</taxon>
        <taxon>Caryophyllales</taxon>
        <taxon>Cactineae</taxon>
        <taxon>Cactaceae</taxon>
        <taxon>Opuntioideae</taxon>
        <taxon>Opuntia</taxon>
    </lineage>
</organism>
<name>A0A7C9A9D6_OPUST</name>
<dbReference type="EMBL" id="GISG01206289">
    <property type="protein sequence ID" value="MBA4660175.1"/>
    <property type="molecule type" value="Transcribed_RNA"/>
</dbReference>
<evidence type="ECO:0000256" key="1">
    <source>
        <dbReference type="SAM" id="MobiDB-lite"/>
    </source>
</evidence>
<feature type="region of interest" description="Disordered" evidence="1">
    <location>
        <begin position="84"/>
        <end position="114"/>
    </location>
</feature>